<dbReference type="Proteomes" id="UP000008983">
    <property type="component" value="Unassembled WGS sequence"/>
</dbReference>
<dbReference type="PANTHER" id="PTHR12106:SF27">
    <property type="entry name" value="SORTILIN-RELATED RECEPTOR"/>
    <property type="match status" value="1"/>
</dbReference>
<evidence type="ECO:0000256" key="5">
    <source>
        <dbReference type="SAM" id="MobiDB-lite"/>
    </source>
</evidence>
<reference evidence="8 9" key="1">
    <citation type="submission" date="2011-07" db="EMBL/GenBank/DDBJ databases">
        <authorList>
            <person name="Coyne R."/>
            <person name="Brami D."/>
            <person name="Johnson J."/>
            <person name="Hostetler J."/>
            <person name="Hannick L."/>
            <person name="Clark T."/>
            <person name="Cassidy-Hanley D."/>
            <person name="Inman J."/>
        </authorList>
    </citation>
    <scope>NUCLEOTIDE SEQUENCE [LARGE SCALE GENOMIC DNA]</scope>
    <source>
        <strain evidence="8 9">G5</strain>
    </source>
</reference>
<feature type="domain" description="VPS10" evidence="7">
    <location>
        <begin position="50"/>
        <end position="760"/>
    </location>
</feature>
<dbReference type="InterPro" id="IPR031778">
    <property type="entry name" value="Sortilin_N"/>
</dbReference>
<accession>G0QR35</accession>
<dbReference type="STRING" id="857967.G0QR35"/>
<dbReference type="Gene3D" id="3.30.60.270">
    <property type="match status" value="1"/>
</dbReference>
<evidence type="ECO:0000313" key="9">
    <source>
        <dbReference type="Proteomes" id="UP000008983"/>
    </source>
</evidence>
<proteinExistence type="predicted"/>
<dbReference type="Gene3D" id="2.10.70.80">
    <property type="match status" value="1"/>
</dbReference>
<keyword evidence="6" id="KW-1133">Transmembrane helix</keyword>
<feature type="region of interest" description="Disordered" evidence="5">
    <location>
        <begin position="414"/>
        <end position="433"/>
    </location>
</feature>
<evidence type="ECO:0000313" key="8">
    <source>
        <dbReference type="EMBL" id="EGR32320.1"/>
    </source>
</evidence>
<evidence type="ECO:0000256" key="6">
    <source>
        <dbReference type="SAM" id="Phobius"/>
    </source>
</evidence>
<gene>
    <name evidence="8" type="ORF">IMG5_088080</name>
</gene>
<keyword evidence="9" id="KW-1185">Reference proteome</keyword>
<evidence type="ECO:0000256" key="3">
    <source>
        <dbReference type="ARBA" id="ARBA00023136"/>
    </source>
</evidence>
<feature type="compositionally biased region" description="Basic and acidic residues" evidence="5">
    <location>
        <begin position="831"/>
        <end position="850"/>
    </location>
</feature>
<dbReference type="InterPro" id="IPR031777">
    <property type="entry name" value="Sortilin_C"/>
</dbReference>
<feature type="transmembrane region" description="Helical" evidence="6">
    <location>
        <begin position="766"/>
        <end position="784"/>
    </location>
</feature>
<evidence type="ECO:0000256" key="1">
    <source>
        <dbReference type="ARBA" id="ARBA00004370"/>
    </source>
</evidence>
<dbReference type="AlphaFoldDB" id="G0QR35"/>
<dbReference type="InParanoid" id="G0QR35"/>
<dbReference type="SMART" id="SM00602">
    <property type="entry name" value="VPS10"/>
    <property type="match status" value="1"/>
</dbReference>
<keyword evidence="3 6" id="KW-0472">Membrane</keyword>
<dbReference type="OMA" id="FAPFYSV"/>
<keyword evidence="6" id="KW-0812">Transmembrane</keyword>
<dbReference type="InterPro" id="IPR015943">
    <property type="entry name" value="WD40/YVTN_repeat-like_dom_sf"/>
</dbReference>
<dbReference type="EMBL" id="GL983718">
    <property type="protein sequence ID" value="EGR32320.1"/>
    <property type="molecule type" value="Genomic_DNA"/>
</dbReference>
<dbReference type="GO" id="GO:0006892">
    <property type="term" value="P:post-Golgi vesicle-mediated transport"/>
    <property type="evidence" value="ECO:0007669"/>
    <property type="project" value="TreeGrafter"/>
</dbReference>
<comment type="subcellular location">
    <subcellularLocation>
        <location evidence="1">Membrane</location>
    </subcellularLocation>
</comment>
<keyword evidence="4" id="KW-0325">Glycoprotein</keyword>
<protein>
    <recommendedName>
        <fullName evidence="7">VPS10 domain-containing protein</fullName>
    </recommendedName>
</protein>
<dbReference type="GO" id="GO:0005794">
    <property type="term" value="C:Golgi apparatus"/>
    <property type="evidence" value="ECO:0007669"/>
    <property type="project" value="TreeGrafter"/>
</dbReference>
<evidence type="ECO:0000259" key="7">
    <source>
        <dbReference type="SMART" id="SM00602"/>
    </source>
</evidence>
<dbReference type="RefSeq" id="XP_004035806.1">
    <property type="nucleotide sequence ID" value="XM_004035758.1"/>
</dbReference>
<dbReference type="OrthoDB" id="443634at2759"/>
<name>G0QR35_ICHMU</name>
<organism evidence="8 9">
    <name type="scientific">Ichthyophthirius multifiliis</name>
    <name type="common">White spot disease agent</name>
    <name type="synonym">Ich</name>
    <dbReference type="NCBI Taxonomy" id="5932"/>
    <lineage>
        <taxon>Eukaryota</taxon>
        <taxon>Sar</taxon>
        <taxon>Alveolata</taxon>
        <taxon>Ciliophora</taxon>
        <taxon>Intramacronucleata</taxon>
        <taxon>Oligohymenophorea</taxon>
        <taxon>Hymenostomatida</taxon>
        <taxon>Ophryoglenina</taxon>
        <taxon>Ichthyophthirius</taxon>
    </lineage>
</organism>
<dbReference type="PANTHER" id="PTHR12106">
    <property type="entry name" value="SORTILIN RELATED"/>
    <property type="match status" value="1"/>
</dbReference>
<evidence type="ECO:0000256" key="4">
    <source>
        <dbReference type="ARBA" id="ARBA00023180"/>
    </source>
</evidence>
<dbReference type="InterPro" id="IPR050310">
    <property type="entry name" value="VPS10-sortilin"/>
</dbReference>
<sequence length="860" mass="98710">MLKNIIKALGIIIFIQETFQTQGNIPINISSLDSSLQDIHWCGENSTNDQGVVLLTSKGSVYISENRGINWQKKVEQFIREGINAQQNLNEDVGYVYKMIASPINSNEIVFIGSQGINWISTDCGITVKSLGANMNLKEFAFHPVERTWMMASSWSTCDSNSQKILRMIVQLLKIYICHKTLVKNGNFQPNMLFSLHGIIKFSSFFLLIQRAQKYIIAHDKIPMQRILYFKEIGSNKISKKKKKKKKFQIDIGSQRIQGWNMKTHLFYSDDFLQNEQNMIVNQGNKFLITENYLFAAQVFNSETQEVKLMVANANSFNYNFDYVVIDQNIFQHSFTILDTSEGQVFLNLNQYGSKSPLGEIYQSDSTGRRYSLSLQNNMRSQDGQCDFEKLYGVDGIYIANVYDGKKVEQYKKDLQQQSQTEGDENIEKNHEKPNLEKYLQTRITFNKGGDWIKIRAPSKDSQDHRIDCDYSKGCSLHLHSVSSKMEFGPVYSSENSIGLVIGTGNIGYYLQQKANKTNTYLSRDGGLSWFEIKKGSHIYEMADHGALILLAPNQVSTDSLYYSWDEGLTWNTIKISTTLININNIITEPGNISDKFIIYGELDNQELEENKGVVISIDFSSLHPRVCEGQESPGNADSDYEYWVPHNPGEGCLLGKEIKIVRRKRNAQCFNSENFERPVSVRRCECTELDWECDLGFERVTKDSVHQCIPIQGYQGNVFQEECTDYYFVSNGYRKIAGNQCTGGIDHEPTKVSCLIFGVFKRNGFFSQLLFFTFLGFMAYFGYQNKEKVKKILTNIKVDLMVEKIRELLNKNNNVQKGYVNLSQNDEETFRNGESHKESYQSNQDKERQEEDDLINKMV</sequence>
<dbReference type="InterPro" id="IPR006581">
    <property type="entry name" value="VPS10"/>
</dbReference>
<feature type="region of interest" description="Disordered" evidence="5">
    <location>
        <begin position="831"/>
        <end position="860"/>
    </location>
</feature>
<dbReference type="GO" id="GO:0016020">
    <property type="term" value="C:membrane"/>
    <property type="evidence" value="ECO:0007669"/>
    <property type="project" value="UniProtKB-SubCell"/>
</dbReference>
<dbReference type="Pfam" id="PF15902">
    <property type="entry name" value="Sortilin-Vps10"/>
    <property type="match status" value="1"/>
</dbReference>
<dbReference type="SUPFAM" id="SSF110296">
    <property type="entry name" value="Oligoxyloglucan reducing end-specific cellobiohydrolase"/>
    <property type="match status" value="2"/>
</dbReference>
<dbReference type="GeneID" id="14908476"/>
<keyword evidence="2" id="KW-0677">Repeat</keyword>
<evidence type="ECO:0000256" key="2">
    <source>
        <dbReference type="ARBA" id="ARBA00022737"/>
    </source>
</evidence>
<dbReference type="Gene3D" id="2.130.10.10">
    <property type="entry name" value="YVTN repeat-like/Quinoprotein amine dehydrogenase"/>
    <property type="match status" value="1"/>
</dbReference>
<dbReference type="eggNOG" id="KOG3511">
    <property type="taxonomic scope" value="Eukaryota"/>
</dbReference>
<dbReference type="Pfam" id="PF15901">
    <property type="entry name" value="Sortilin_C"/>
    <property type="match status" value="1"/>
</dbReference>